<dbReference type="AlphaFoldDB" id="A0A143QSY7"/>
<evidence type="ECO:0008006" key="7">
    <source>
        <dbReference type="Google" id="ProtNLM"/>
    </source>
</evidence>
<evidence type="ECO:0000313" key="6">
    <source>
        <dbReference type="Proteomes" id="UP000076038"/>
    </source>
</evidence>
<dbReference type="InterPro" id="IPR041522">
    <property type="entry name" value="CdaR_GGDEF"/>
</dbReference>
<dbReference type="InterPro" id="IPR051448">
    <property type="entry name" value="CdaR-like_regulators"/>
</dbReference>
<dbReference type="KEGG" id="rhs:A3Q41_04780"/>
<evidence type="ECO:0000256" key="1">
    <source>
        <dbReference type="ARBA" id="ARBA00006754"/>
    </source>
</evidence>
<dbReference type="PANTHER" id="PTHR33744">
    <property type="entry name" value="CARBOHYDRATE DIACID REGULATOR"/>
    <property type="match status" value="1"/>
</dbReference>
<feature type="domain" description="Purine catabolism PurC-like" evidence="2">
    <location>
        <begin position="8"/>
        <end position="127"/>
    </location>
</feature>
<evidence type="ECO:0000313" key="5">
    <source>
        <dbReference type="EMBL" id="AMY26044.1"/>
    </source>
</evidence>
<dbReference type="Pfam" id="PF17853">
    <property type="entry name" value="GGDEF_2"/>
    <property type="match status" value="1"/>
</dbReference>
<reference evidence="6" key="2">
    <citation type="submission" date="2016-04" db="EMBL/GenBank/DDBJ databases">
        <title>Complete Genome and Plasmid Sequences for Rhodococcus fascians D188 and Draft Sequences for Rhodococcus spp. Isolates PBTS 1 and PBTS 2.</title>
        <authorList>
            <person name="Stamer R."/>
            <person name="Vereecke D."/>
            <person name="Zhang Y."/>
            <person name="Schilkey F."/>
            <person name="Devitt N."/>
            <person name="Randall J."/>
        </authorList>
    </citation>
    <scope>NUCLEOTIDE SEQUENCE [LARGE SCALE GENOMIC DNA]</scope>
    <source>
        <strain evidence="6">PBTS2</strain>
    </source>
</reference>
<reference evidence="5 6" key="1">
    <citation type="journal article" date="2016" name="Genome Announc.">
        <title>Complete Genome and Plasmid Sequences for Rhodococcus fascians D188 and Draft Sequences for Rhodococcus Isolates PBTS 1 and PBTS 2.</title>
        <authorList>
            <person name="Stamler R.A."/>
            <person name="Vereecke D."/>
            <person name="Zhang Y."/>
            <person name="Schilkey F."/>
            <person name="Devitt N."/>
            <person name="Randall J.J."/>
        </authorList>
    </citation>
    <scope>NUCLEOTIDE SEQUENCE [LARGE SCALE GENOMIC DNA]</scope>
    <source>
        <strain evidence="5 6">PBTS2</strain>
    </source>
</reference>
<dbReference type="InterPro" id="IPR025736">
    <property type="entry name" value="PucR_C-HTH_dom"/>
</dbReference>
<evidence type="ECO:0000259" key="4">
    <source>
        <dbReference type="Pfam" id="PF17853"/>
    </source>
</evidence>
<gene>
    <name evidence="5" type="ORF">A3Q41_04780</name>
</gene>
<evidence type="ECO:0000259" key="2">
    <source>
        <dbReference type="Pfam" id="PF07905"/>
    </source>
</evidence>
<keyword evidence="6" id="KW-1185">Reference proteome</keyword>
<proteinExistence type="inferred from homology"/>
<feature type="domain" description="PucR C-terminal helix-turn-helix" evidence="3">
    <location>
        <begin position="438"/>
        <end position="496"/>
    </location>
</feature>
<accession>A0A143QSY7</accession>
<dbReference type="InterPro" id="IPR012914">
    <property type="entry name" value="PucR_dom"/>
</dbReference>
<dbReference type="PANTHER" id="PTHR33744:SF1">
    <property type="entry name" value="DNA-BINDING TRANSCRIPTIONAL ACTIVATOR ADER"/>
    <property type="match status" value="1"/>
</dbReference>
<feature type="domain" description="CdaR GGDEF-like" evidence="4">
    <location>
        <begin position="261"/>
        <end position="386"/>
    </location>
</feature>
<name>A0A143QSY7_RHOFA</name>
<protein>
    <recommendedName>
        <fullName evidence="7">CdaR family transcriptional regulator</fullName>
    </recommendedName>
</protein>
<dbReference type="RefSeq" id="WP_063216932.1">
    <property type="nucleotide sequence ID" value="NZ_CP015220.1"/>
</dbReference>
<sequence>MLPTLRNVLALPSFEAAAVEVLTGSPDTVVVRWVHSSEVYEMGGLLSGGELLLTTGLGLQGRSAQQLTAYVDQLADAGCAALAMEVGRSFLVAPPELVEAARRRGVAFLTLHTIVPFERMVEDFHDLVMRRRLGMLRTGEPVWHQLMDLVVAGQGMIALLDAIARLAGCGVDLLDAEGRVVEHNATAAPRSADEKTVLDVRGPAGSLGRLVLAGRTTARRSAIGHCAAVAVALELGRHPGLGPRQSRAQAVITDLVGGTSTSHGDLVERLGAAGWAPTEGHHVLVAAVDVDQRTPARELLIPVREAVESVLGRCLVGVAANHVVVLAQGWVQPSPARVRSAFNEIEALLRGGSHGSALRTIGASAAVLGLSHISDAIGRAREVVQIARRFGTRTGVLCARDVGVQRLLGACVPAMITEFVTEQLGDVIAFDTEHSADLVRTLDAFVANGGSKAQTAIGLGIRRQSLYARLSRLDTLLGTSLDDPTHLAGLGLALTAWRMQTGVDPQAAFARTSRCGS</sequence>
<dbReference type="Pfam" id="PF13556">
    <property type="entry name" value="HTH_30"/>
    <property type="match status" value="1"/>
</dbReference>
<organism evidence="5 6">
    <name type="scientific">Rhodococcoides fascians</name>
    <name type="common">Rhodococcus fascians</name>
    <dbReference type="NCBI Taxonomy" id="1828"/>
    <lineage>
        <taxon>Bacteria</taxon>
        <taxon>Bacillati</taxon>
        <taxon>Actinomycetota</taxon>
        <taxon>Actinomycetes</taxon>
        <taxon>Mycobacteriales</taxon>
        <taxon>Nocardiaceae</taxon>
        <taxon>Rhodococcoides</taxon>
    </lineage>
</organism>
<dbReference type="Pfam" id="PF07905">
    <property type="entry name" value="PucR"/>
    <property type="match status" value="1"/>
</dbReference>
<dbReference type="OrthoDB" id="8026818at2"/>
<evidence type="ECO:0000259" key="3">
    <source>
        <dbReference type="Pfam" id="PF13556"/>
    </source>
</evidence>
<dbReference type="Gene3D" id="1.10.10.2840">
    <property type="entry name" value="PucR C-terminal helix-turn-helix domain"/>
    <property type="match status" value="1"/>
</dbReference>
<dbReference type="Proteomes" id="UP000076038">
    <property type="component" value="Chromosome"/>
</dbReference>
<comment type="similarity">
    <text evidence="1">Belongs to the CdaR family.</text>
</comment>
<dbReference type="InterPro" id="IPR042070">
    <property type="entry name" value="PucR_C-HTH_sf"/>
</dbReference>
<dbReference type="PATRIC" id="fig|1653479.3.peg.4834"/>
<dbReference type="EMBL" id="CP015220">
    <property type="protein sequence ID" value="AMY26044.1"/>
    <property type="molecule type" value="Genomic_DNA"/>
</dbReference>